<keyword evidence="3" id="KW-1185">Reference proteome</keyword>
<evidence type="ECO:0000313" key="3">
    <source>
        <dbReference type="Proteomes" id="UP000541352"/>
    </source>
</evidence>
<dbReference type="InterPro" id="IPR041049">
    <property type="entry name" value="DUF5615"/>
</dbReference>
<proteinExistence type="predicted"/>
<dbReference type="AlphaFoldDB" id="A0A7W5ZPY4"/>
<dbReference type="Proteomes" id="UP000541352">
    <property type="component" value="Unassembled WGS sequence"/>
</dbReference>
<sequence length="110" mass="12373">MKIIVDAQLSPSLALWLTQTFDIEAYSVKFLGLRDAKDRDIFEAARKLNAIVLTKDDDFVNLVTEKGSPPKIIWVTCGNTSNQRMKEILTQYLSNALNLLKTADLVEISD</sequence>
<dbReference type="Pfam" id="PF18480">
    <property type="entry name" value="DUF5615"/>
    <property type="match status" value="1"/>
</dbReference>
<protein>
    <submittedName>
        <fullName evidence="2">Putative nuclease of putative toxin-antitoxin system</fullName>
    </submittedName>
</protein>
<dbReference type="EMBL" id="JACIBY010000018">
    <property type="protein sequence ID" value="MBB3841552.1"/>
    <property type="molecule type" value="Genomic_DNA"/>
</dbReference>
<organism evidence="2 3">
    <name type="scientific">Runella defluvii</name>
    <dbReference type="NCBI Taxonomy" id="370973"/>
    <lineage>
        <taxon>Bacteria</taxon>
        <taxon>Pseudomonadati</taxon>
        <taxon>Bacteroidota</taxon>
        <taxon>Cytophagia</taxon>
        <taxon>Cytophagales</taxon>
        <taxon>Spirosomataceae</taxon>
        <taxon>Runella</taxon>
    </lineage>
</organism>
<accession>A0A7W5ZPY4</accession>
<name>A0A7W5ZPY4_9BACT</name>
<dbReference type="RefSeq" id="WP_183979305.1">
    <property type="nucleotide sequence ID" value="NZ_JACIBY010000018.1"/>
</dbReference>
<reference evidence="2 3" key="1">
    <citation type="submission" date="2020-08" db="EMBL/GenBank/DDBJ databases">
        <title>Genomic Encyclopedia of Type Strains, Phase IV (KMG-IV): sequencing the most valuable type-strain genomes for metagenomic binning, comparative biology and taxonomic classification.</title>
        <authorList>
            <person name="Goeker M."/>
        </authorList>
    </citation>
    <scope>NUCLEOTIDE SEQUENCE [LARGE SCALE GENOMIC DNA]</scope>
    <source>
        <strain evidence="2 3">DSM 17976</strain>
    </source>
</reference>
<feature type="domain" description="DUF5615" evidence="1">
    <location>
        <begin position="1"/>
        <end position="108"/>
    </location>
</feature>
<comment type="caution">
    <text evidence="2">The sequence shown here is derived from an EMBL/GenBank/DDBJ whole genome shotgun (WGS) entry which is preliminary data.</text>
</comment>
<gene>
    <name evidence="2" type="ORF">FHS57_005580</name>
</gene>
<evidence type="ECO:0000313" key="2">
    <source>
        <dbReference type="EMBL" id="MBB3841552.1"/>
    </source>
</evidence>
<evidence type="ECO:0000259" key="1">
    <source>
        <dbReference type="Pfam" id="PF18480"/>
    </source>
</evidence>